<feature type="region of interest" description="Disordered" evidence="3">
    <location>
        <begin position="1"/>
        <end position="45"/>
    </location>
</feature>
<gene>
    <name evidence="5" type="ORF">FXF69_40495</name>
</gene>
<dbReference type="NCBIfam" id="TIGR00377">
    <property type="entry name" value="ant_ant_sig"/>
    <property type="match status" value="1"/>
</dbReference>
<dbReference type="InterPro" id="IPR002645">
    <property type="entry name" value="STAS_dom"/>
</dbReference>
<dbReference type="Pfam" id="PF01740">
    <property type="entry name" value="STAS"/>
    <property type="match status" value="1"/>
</dbReference>
<dbReference type="RefSeq" id="WP_148344817.1">
    <property type="nucleotide sequence ID" value="NZ_VSFG01000014.1"/>
</dbReference>
<feature type="compositionally biased region" description="Low complexity" evidence="3">
    <location>
        <begin position="19"/>
        <end position="34"/>
    </location>
</feature>
<dbReference type="AlphaFoldDB" id="A0A5D0N4W2"/>
<comment type="similarity">
    <text evidence="1 2">Belongs to the anti-sigma-factor antagonist family.</text>
</comment>
<evidence type="ECO:0000313" key="6">
    <source>
        <dbReference type="Proteomes" id="UP000323380"/>
    </source>
</evidence>
<accession>A0A5D0N4W2</accession>
<reference evidence="5 6" key="1">
    <citation type="submission" date="2019-08" db="EMBL/GenBank/DDBJ databases">
        <title>Actinomadura sp. nov. CYP1-5 isolated from mountain soil.</title>
        <authorList>
            <person name="Songsumanus A."/>
            <person name="Kuncharoen N."/>
            <person name="Kudo T."/>
            <person name="Yuki M."/>
            <person name="Igarashi Y."/>
            <person name="Tanasupawat S."/>
        </authorList>
    </citation>
    <scope>NUCLEOTIDE SEQUENCE [LARGE SCALE GENOMIC DNA]</scope>
    <source>
        <strain evidence="5 6">JCM 14158</strain>
    </source>
</reference>
<evidence type="ECO:0000313" key="5">
    <source>
        <dbReference type="EMBL" id="TYB39378.1"/>
    </source>
</evidence>
<dbReference type="EMBL" id="VSFG01000014">
    <property type="protein sequence ID" value="TYB39378.1"/>
    <property type="molecule type" value="Genomic_DNA"/>
</dbReference>
<sequence>MTEEIWPARRAGRRGPEVRCAPRAPAAAPGVSGARAGGDRGPAGRVPGGLAAGAVPSAAPNAAPRDADLRVEVALRHGDTAVVAVAGEIDLHTADTLRARLVELHGAGTRRLVADFAAVPFCDAAGLGALVAAHNQVSATGGEIALAGVRPAQLRLLRITGLDRLFAVHPDVPDALAGHDSPSTSR</sequence>
<keyword evidence="6" id="KW-1185">Reference proteome</keyword>
<dbReference type="PANTHER" id="PTHR33495">
    <property type="entry name" value="ANTI-SIGMA FACTOR ANTAGONIST TM_1081-RELATED-RELATED"/>
    <property type="match status" value="1"/>
</dbReference>
<dbReference type="InterPro" id="IPR003658">
    <property type="entry name" value="Anti-sigma_ant"/>
</dbReference>
<dbReference type="Proteomes" id="UP000323380">
    <property type="component" value="Unassembled WGS sequence"/>
</dbReference>
<protein>
    <recommendedName>
        <fullName evidence="2">Anti-sigma factor antagonist</fullName>
    </recommendedName>
</protein>
<dbReference type="PANTHER" id="PTHR33495:SF2">
    <property type="entry name" value="ANTI-SIGMA FACTOR ANTAGONIST TM_1081-RELATED"/>
    <property type="match status" value="1"/>
</dbReference>
<dbReference type="CDD" id="cd07043">
    <property type="entry name" value="STAS_anti-anti-sigma_factors"/>
    <property type="match status" value="1"/>
</dbReference>
<feature type="domain" description="STAS" evidence="4">
    <location>
        <begin position="79"/>
        <end position="179"/>
    </location>
</feature>
<dbReference type="Gene3D" id="3.30.750.24">
    <property type="entry name" value="STAS domain"/>
    <property type="match status" value="1"/>
</dbReference>
<evidence type="ECO:0000256" key="2">
    <source>
        <dbReference type="RuleBase" id="RU003749"/>
    </source>
</evidence>
<proteinExistence type="inferred from homology"/>
<dbReference type="GO" id="GO:0043856">
    <property type="term" value="F:anti-sigma factor antagonist activity"/>
    <property type="evidence" value="ECO:0007669"/>
    <property type="project" value="InterPro"/>
</dbReference>
<feature type="compositionally biased region" description="Gly residues" evidence="3">
    <location>
        <begin position="35"/>
        <end position="45"/>
    </location>
</feature>
<dbReference type="PROSITE" id="PS50801">
    <property type="entry name" value="STAS"/>
    <property type="match status" value="1"/>
</dbReference>
<name>A0A5D0N4W2_9ACTN</name>
<dbReference type="STRING" id="1220554.GCA_001552135_04449"/>
<comment type="caution">
    <text evidence="5">The sequence shown here is derived from an EMBL/GenBank/DDBJ whole genome shotgun (WGS) entry which is preliminary data.</text>
</comment>
<organism evidence="5 6">
    <name type="scientific">Actinomadura chibensis</name>
    <dbReference type="NCBI Taxonomy" id="392828"/>
    <lineage>
        <taxon>Bacteria</taxon>
        <taxon>Bacillati</taxon>
        <taxon>Actinomycetota</taxon>
        <taxon>Actinomycetes</taxon>
        <taxon>Streptosporangiales</taxon>
        <taxon>Thermomonosporaceae</taxon>
        <taxon>Actinomadura</taxon>
    </lineage>
</organism>
<dbReference type="InterPro" id="IPR036513">
    <property type="entry name" value="STAS_dom_sf"/>
</dbReference>
<evidence type="ECO:0000256" key="1">
    <source>
        <dbReference type="ARBA" id="ARBA00009013"/>
    </source>
</evidence>
<evidence type="ECO:0000259" key="4">
    <source>
        <dbReference type="PROSITE" id="PS50801"/>
    </source>
</evidence>
<evidence type="ECO:0000256" key="3">
    <source>
        <dbReference type="SAM" id="MobiDB-lite"/>
    </source>
</evidence>
<dbReference type="SUPFAM" id="SSF52091">
    <property type="entry name" value="SpoIIaa-like"/>
    <property type="match status" value="1"/>
</dbReference>